<dbReference type="InterPro" id="IPR003680">
    <property type="entry name" value="Flavodoxin_fold"/>
</dbReference>
<accession>A0A1X7R5L6</accession>
<evidence type="ECO:0000256" key="2">
    <source>
        <dbReference type="ARBA" id="ARBA00023002"/>
    </source>
</evidence>
<evidence type="ECO:0000256" key="1">
    <source>
        <dbReference type="ARBA" id="ARBA00006252"/>
    </source>
</evidence>
<dbReference type="InterPro" id="IPR051545">
    <property type="entry name" value="NAD(P)H_dehydrogenase_qn"/>
</dbReference>
<dbReference type="Pfam" id="PF02525">
    <property type="entry name" value="Flavodoxin_2"/>
    <property type="match status" value="1"/>
</dbReference>
<dbReference type="PANTHER" id="PTHR10204">
    <property type="entry name" value="NAD P H OXIDOREDUCTASE-RELATED"/>
    <property type="match status" value="1"/>
</dbReference>
<dbReference type="SUPFAM" id="SSF52218">
    <property type="entry name" value="Flavoproteins"/>
    <property type="match status" value="1"/>
</dbReference>
<dbReference type="InterPro" id="IPR029039">
    <property type="entry name" value="Flavoprotein-like_sf"/>
</dbReference>
<name>A0A1X7R5L6_9SACH</name>
<organism evidence="4 5">
    <name type="scientific">Maudiozyma saulgeensis</name>
    <dbReference type="NCBI Taxonomy" id="1789683"/>
    <lineage>
        <taxon>Eukaryota</taxon>
        <taxon>Fungi</taxon>
        <taxon>Dikarya</taxon>
        <taxon>Ascomycota</taxon>
        <taxon>Saccharomycotina</taxon>
        <taxon>Saccharomycetes</taxon>
        <taxon>Saccharomycetales</taxon>
        <taxon>Saccharomycetaceae</taxon>
        <taxon>Maudiozyma</taxon>
    </lineage>
</organism>
<feature type="domain" description="Flavodoxin-like fold" evidence="3">
    <location>
        <begin position="1"/>
        <end position="214"/>
    </location>
</feature>
<keyword evidence="2" id="KW-0560">Oxidoreductase</keyword>
<dbReference type="OrthoDB" id="26889at2759"/>
<reference evidence="4 5" key="1">
    <citation type="submission" date="2017-04" db="EMBL/GenBank/DDBJ databases">
        <authorList>
            <person name="Afonso C.L."/>
            <person name="Miller P.J."/>
            <person name="Scott M.A."/>
            <person name="Spackman E."/>
            <person name="Goraichik I."/>
            <person name="Dimitrov K.M."/>
            <person name="Suarez D.L."/>
            <person name="Swayne D.E."/>
        </authorList>
    </citation>
    <scope>NUCLEOTIDE SEQUENCE [LARGE SCALE GENOMIC DNA]</scope>
</reference>
<dbReference type="EMBL" id="FXLY01000006">
    <property type="protein sequence ID" value="SMN20730.1"/>
    <property type="molecule type" value="Genomic_DNA"/>
</dbReference>
<dbReference type="GO" id="GO:0003955">
    <property type="term" value="F:NAD(P)H dehydrogenase (quinone) activity"/>
    <property type="evidence" value="ECO:0007669"/>
    <property type="project" value="TreeGrafter"/>
</dbReference>
<evidence type="ECO:0000313" key="4">
    <source>
        <dbReference type="EMBL" id="SMN20730.1"/>
    </source>
</evidence>
<sequence length="261" mass="30293">MKILFVFAHPDKRSFNYSLLNAAIRRLEENGHTVKVSDLYRMKWKGIVDEDDFLNHEKGTRLKVVLSSTKAYEDDQLTEDVLTEQEKLNWADVVIFQFPLWWFTMPAILKGWFDRVFTSGYAYNIGEHNQKRAGDRYGEGVMAGKRAFCIITAGGREQHFSERGINGDINDILFPINHGMLFYPGFTVLPPVVIFRVDSESTEVYMQAEKEVLERMDNITEIKPISYRKQNFGDYKIPELTLKDGVEQPSNTHFDIHIIQD</sequence>
<proteinExistence type="inferred from homology"/>
<comment type="similarity">
    <text evidence="1">Belongs to the NAD(P)H dehydrogenase (quinone) family.</text>
</comment>
<evidence type="ECO:0000259" key="3">
    <source>
        <dbReference type="Pfam" id="PF02525"/>
    </source>
</evidence>
<dbReference type="GO" id="GO:0005829">
    <property type="term" value="C:cytosol"/>
    <property type="evidence" value="ECO:0007669"/>
    <property type="project" value="TreeGrafter"/>
</dbReference>
<protein>
    <recommendedName>
        <fullName evidence="3">Flavodoxin-like fold domain-containing protein</fullName>
    </recommendedName>
</protein>
<dbReference type="AlphaFoldDB" id="A0A1X7R5L6"/>
<dbReference type="PANTHER" id="PTHR10204:SF34">
    <property type="entry name" value="NAD(P)H DEHYDROGENASE [QUINONE] 1 ISOFORM 1"/>
    <property type="match status" value="1"/>
</dbReference>
<evidence type="ECO:0000313" key="5">
    <source>
        <dbReference type="Proteomes" id="UP000196158"/>
    </source>
</evidence>
<dbReference type="Gene3D" id="3.40.50.360">
    <property type="match status" value="1"/>
</dbReference>
<dbReference type="Proteomes" id="UP000196158">
    <property type="component" value="Unassembled WGS sequence"/>
</dbReference>
<keyword evidence="5" id="KW-1185">Reference proteome</keyword>
<gene>
    <name evidence="4" type="ORF">KASA_0M01232G</name>
</gene>